<dbReference type="Proteomes" id="UP000783686">
    <property type="component" value="Unassembled WGS sequence"/>
</dbReference>
<accession>A0A811LT96</accession>
<keyword evidence="3" id="KW-1185">Reference proteome</keyword>
<gene>
    <name evidence="2" type="ORF">BOKJ2_LOCUS14512</name>
</gene>
<dbReference type="PANTHER" id="PTHR22943">
    <property type="entry name" value="7-TRANSMEMBRANE DOMAIN RECEPTOR C.ELEGANS"/>
    <property type="match status" value="1"/>
</dbReference>
<dbReference type="EMBL" id="CAJFCW020000006">
    <property type="protein sequence ID" value="CAG9128504.1"/>
    <property type="molecule type" value="Genomic_DNA"/>
</dbReference>
<dbReference type="EMBL" id="CAJFDH010000006">
    <property type="protein sequence ID" value="CAD5231179.1"/>
    <property type="molecule type" value="Genomic_DNA"/>
</dbReference>
<name>A0A811LT96_9BILA</name>
<comment type="caution">
    <text evidence="2">The sequence shown here is derived from an EMBL/GenBank/DDBJ whole genome shotgun (WGS) entry which is preliminary data.</text>
</comment>
<feature type="transmembrane region" description="Helical" evidence="1">
    <location>
        <begin position="7"/>
        <end position="24"/>
    </location>
</feature>
<keyword evidence="1" id="KW-1133">Transmembrane helix</keyword>
<reference evidence="2" key="1">
    <citation type="submission" date="2020-09" db="EMBL/GenBank/DDBJ databases">
        <authorList>
            <person name="Kikuchi T."/>
        </authorList>
    </citation>
    <scope>NUCLEOTIDE SEQUENCE</scope>
    <source>
        <strain evidence="2">SH1</strain>
    </source>
</reference>
<dbReference type="SUPFAM" id="SSF81321">
    <property type="entry name" value="Family A G protein-coupled receptor-like"/>
    <property type="match status" value="1"/>
</dbReference>
<keyword evidence="1" id="KW-0472">Membrane</keyword>
<evidence type="ECO:0008006" key="4">
    <source>
        <dbReference type="Google" id="ProtNLM"/>
    </source>
</evidence>
<evidence type="ECO:0000313" key="3">
    <source>
        <dbReference type="Proteomes" id="UP000614601"/>
    </source>
</evidence>
<protein>
    <recommendedName>
        <fullName evidence="4">G_PROTEIN_RECEP_F1_2 domain-containing protein</fullName>
    </recommendedName>
</protein>
<evidence type="ECO:0000313" key="2">
    <source>
        <dbReference type="EMBL" id="CAD5231179.1"/>
    </source>
</evidence>
<proteinExistence type="predicted"/>
<organism evidence="2 3">
    <name type="scientific">Bursaphelenchus okinawaensis</name>
    <dbReference type="NCBI Taxonomy" id="465554"/>
    <lineage>
        <taxon>Eukaryota</taxon>
        <taxon>Metazoa</taxon>
        <taxon>Ecdysozoa</taxon>
        <taxon>Nematoda</taxon>
        <taxon>Chromadorea</taxon>
        <taxon>Rhabditida</taxon>
        <taxon>Tylenchina</taxon>
        <taxon>Tylenchomorpha</taxon>
        <taxon>Aphelenchoidea</taxon>
        <taxon>Aphelenchoididae</taxon>
        <taxon>Bursaphelenchus</taxon>
    </lineage>
</organism>
<sequence length="196" mass="22263">MTIKQTLCLYGFTIAITFPVFFFARESYSNSGRSRPGYNYAKLWYDQVPVPNLLIGDEHYLYQQINCNYTGSIMLSSYFIFAILAVKTVRVLKLNGNNLAEKTKALQRQLTYYLLLQAFLPCVIVICPVIFVVVKLFLHENTESATILTSVFIAWIPVCNPLMTICVMTPYRNGILALFSKKKVAVYSTSYVTSNA</sequence>
<dbReference type="Proteomes" id="UP000614601">
    <property type="component" value="Unassembled WGS sequence"/>
</dbReference>
<dbReference type="InterPro" id="IPR019421">
    <property type="entry name" value="7TM_GPCR_serpentine_rcpt_Srd"/>
</dbReference>
<feature type="transmembrane region" description="Helical" evidence="1">
    <location>
        <begin position="146"/>
        <end position="171"/>
    </location>
</feature>
<dbReference type="AlphaFoldDB" id="A0A811LT96"/>
<feature type="transmembrane region" description="Helical" evidence="1">
    <location>
        <begin position="69"/>
        <end position="89"/>
    </location>
</feature>
<dbReference type="Pfam" id="PF10317">
    <property type="entry name" value="7TM_GPCR_Srd"/>
    <property type="match status" value="1"/>
</dbReference>
<dbReference type="PANTHER" id="PTHR22943:SF248">
    <property type="entry name" value="SEVEN TM RECEPTOR"/>
    <property type="match status" value="1"/>
</dbReference>
<feature type="transmembrane region" description="Helical" evidence="1">
    <location>
        <begin position="110"/>
        <end position="134"/>
    </location>
</feature>
<keyword evidence="1" id="KW-0812">Transmembrane</keyword>
<evidence type="ECO:0000256" key="1">
    <source>
        <dbReference type="SAM" id="Phobius"/>
    </source>
</evidence>